<evidence type="ECO:0000313" key="4">
    <source>
        <dbReference type="Proteomes" id="UP000800093"/>
    </source>
</evidence>
<sequence length="230" mass="24273">MATSKAAGGAGPAKGRNTGHHLTGNHVKHIGVISSRFTNPSGLSYHTFVQPHDNSIAFHPTRSNHQSLRTGKMQFSLVAVVAALAATSTASFVPRAGNVTMVYPTATGTGVPTGPASTSPPPFTGAAMPMATQAGSLVGMVVAAGGVALHTYVPTYVVLPHTWTEGQYVTYNELVAGARKNKPGYDKIRFCSTSDELSTAINSIFRYYQRANKYYAYLSNVKIPDEVIGA</sequence>
<gene>
    <name evidence="3" type="ORF">CC78DRAFT_582452</name>
</gene>
<dbReference type="OrthoDB" id="674604at2759"/>
<dbReference type="PANTHER" id="PTHR10622">
    <property type="entry name" value="HET DOMAIN-CONTAINING PROTEIN"/>
    <property type="match status" value="1"/>
</dbReference>
<keyword evidence="4" id="KW-1185">Reference proteome</keyword>
<feature type="transmembrane region" description="Helical" evidence="2">
    <location>
        <begin position="75"/>
        <end position="93"/>
    </location>
</feature>
<evidence type="ECO:0000256" key="1">
    <source>
        <dbReference type="SAM" id="MobiDB-lite"/>
    </source>
</evidence>
<keyword evidence="2" id="KW-0472">Membrane</keyword>
<keyword evidence="2" id="KW-0812">Transmembrane</keyword>
<evidence type="ECO:0000256" key="2">
    <source>
        <dbReference type="SAM" id="Phobius"/>
    </source>
</evidence>
<dbReference type="EMBL" id="ML986639">
    <property type="protein sequence ID" value="KAF2262509.1"/>
    <property type="molecule type" value="Genomic_DNA"/>
</dbReference>
<accession>A0A9P4K3Z3</accession>
<organism evidence="3 4">
    <name type="scientific">Lojkania enalia</name>
    <dbReference type="NCBI Taxonomy" id="147567"/>
    <lineage>
        <taxon>Eukaryota</taxon>
        <taxon>Fungi</taxon>
        <taxon>Dikarya</taxon>
        <taxon>Ascomycota</taxon>
        <taxon>Pezizomycotina</taxon>
        <taxon>Dothideomycetes</taxon>
        <taxon>Pleosporomycetidae</taxon>
        <taxon>Pleosporales</taxon>
        <taxon>Pleosporales incertae sedis</taxon>
        <taxon>Lojkania</taxon>
    </lineage>
</organism>
<protein>
    <submittedName>
        <fullName evidence="3">Uncharacterized protein</fullName>
    </submittedName>
</protein>
<reference evidence="4" key="1">
    <citation type="journal article" date="2020" name="Stud. Mycol.">
        <title>101 Dothideomycetes genomes: A test case for predicting lifestyles and emergence of pathogens.</title>
        <authorList>
            <person name="Haridas S."/>
            <person name="Albert R."/>
            <person name="Binder M."/>
            <person name="Bloem J."/>
            <person name="LaButti K."/>
            <person name="Salamov A."/>
            <person name="Andreopoulos B."/>
            <person name="Baker S."/>
            <person name="Barry K."/>
            <person name="Bills G."/>
            <person name="Bluhm B."/>
            <person name="Cannon C."/>
            <person name="Castanera R."/>
            <person name="Culley D."/>
            <person name="Daum C."/>
            <person name="Ezra D."/>
            <person name="Gonzalez J."/>
            <person name="Henrissat B."/>
            <person name="Kuo A."/>
            <person name="Liang C."/>
            <person name="Lipzen A."/>
            <person name="Lutzoni F."/>
            <person name="Magnuson J."/>
            <person name="Mondo S."/>
            <person name="Nolan M."/>
            <person name="Ohm R."/>
            <person name="Pangilinan J."/>
            <person name="Park H.-J."/>
            <person name="Ramirez L."/>
            <person name="Alfaro M."/>
            <person name="Sun H."/>
            <person name="Tritt A."/>
            <person name="Yoshinaga Y."/>
            <person name="Zwiers L.-H."/>
            <person name="Turgeon B."/>
            <person name="Goodwin S."/>
            <person name="Spatafora J."/>
            <person name="Crous P."/>
            <person name="Grigoriev I."/>
        </authorList>
    </citation>
    <scope>NUCLEOTIDE SEQUENCE [LARGE SCALE GENOMIC DNA]</scope>
    <source>
        <strain evidence="4">CBS 304.66</strain>
    </source>
</reference>
<name>A0A9P4K3Z3_9PLEO</name>
<proteinExistence type="predicted"/>
<feature type="region of interest" description="Disordered" evidence="1">
    <location>
        <begin position="1"/>
        <end position="23"/>
    </location>
</feature>
<comment type="caution">
    <text evidence="3">The sequence shown here is derived from an EMBL/GenBank/DDBJ whole genome shotgun (WGS) entry which is preliminary data.</text>
</comment>
<keyword evidence="2" id="KW-1133">Transmembrane helix</keyword>
<dbReference type="AlphaFoldDB" id="A0A9P4K3Z3"/>
<evidence type="ECO:0000313" key="3">
    <source>
        <dbReference type="EMBL" id="KAF2262509.1"/>
    </source>
</evidence>
<dbReference type="Proteomes" id="UP000800093">
    <property type="component" value="Unassembled WGS sequence"/>
</dbReference>
<dbReference type="PANTHER" id="PTHR10622:SF10">
    <property type="entry name" value="HET DOMAIN-CONTAINING PROTEIN"/>
    <property type="match status" value="1"/>
</dbReference>